<accession>S2LE70</accession>
<keyword evidence="5" id="KW-1185">Reference proteome</keyword>
<dbReference type="EMBL" id="ASTJ01000022">
    <property type="protein sequence ID" value="EPC03056.1"/>
    <property type="molecule type" value="Genomic_DNA"/>
</dbReference>
<organism evidence="4 5">
    <name type="scientific">Litchfieldella anticariensis (strain DSM 16096 / CECT 5854 / CIP 108499 / LMG 22089 / FP35)</name>
    <name type="common">Halomonas anticariensis</name>
    <dbReference type="NCBI Taxonomy" id="1121939"/>
    <lineage>
        <taxon>Bacteria</taxon>
        <taxon>Pseudomonadati</taxon>
        <taxon>Pseudomonadota</taxon>
        <taxon>Gammaproteobacteria</taxon>
        <taxon>Oceanospirillales</taxon>
        <taxon>Halomonadaceae</taxon>
        <taxon>Litchfieldella</taxon>
    </lineage>
</organism>
<dbReference type="RefSeq" id="WP_016415978.1">
    <property type="nucleotide sequence ID" value="NZ_KE332388.1"/>
</dbReference>
<dbReference type="InterPro" id="IPR005025">
    <property type="entry name" value="FMN_Rdtase-like_dom"/>
</dbReference>
<dbReference type="Proteomes" id="UP000014463">
    <property type="component" value="Unassembled WGS sequence"/>
</dbReference>
<evidence type="ECO:0000313" key="4">
    <source>
        <dbReference type="EMBL" id="EPC03056.1"/>
    </source>
</evidence>
<dbReference type="SUPFAM" id="SSF52218">
    <property type="entry name" value="Flavoproteins"/>
    <property type="match status" value="1"/>
</dbReference>
<dbReference type="PATRIC" id="fig|1121939.11.peg.1478"/>
<dbReference type="Pfam" id="PF03358">
    <property type="entry name" value="FMN_red"/>
    <property type="match status" value="1"/>
</dbReference>
<keyword evidence="2" id="KW-0288">FMN</keyword>
<dbReference type="PANTHER" id="PTHR30543">
    <property type="entry name" value="CHROMATE REDUCTASE"/>
    <property type="match status" value="1"/>
</dbReference>
<dbReference type="InterPro" id="IPR029039">
    <property type="entry name" value="Flavoprotein-like_sf"/>
</dbReference>
<evidence type="ECO:0000313" key="5">
    <source>
        <dbReference type="Proteomes" id="UP000014463"/>
    </source>
</evidence>
<comment type="cofactor">
    <cofactor evidence="1">
        <name>FMN</name>
        <dbReference type="ChEBI" id="CHEBI:58210"/>
    </cofactor>
</comment>
<comment type="caution">
    <text evidence="4">The sequence shown here is derived from an EMBL/GenBank/DDBJ whole genome shotgun (WGS) entry which is preliminary data.</text>
</comment>
<proteinExistence type="predicted"/>
<protein>
    <recommendedName>
        <fullName evidence="3">NADPH-dependent FMN reductase-like domain-containing protein</fullName>
    </recommendedName>
</protein>
<dbReference type="PANTHER" id="PTHR30543:SF21">
    <property type="entry name" value="NAD(P)H-DEPENDENT FMN REDUCTASE LOT6"/>
    <property type="match status" value="1"/>
</dbReference>
<evidence type="ECO:0000259" key="3">
    <source>
        <dbReference type="Pfam" id="PF03358"/>
    </source>
</evidence>
<dbReference type="eggNOG" id="COG0431">
    <property type="taxonomic scope" value="Bacteria"/>
</dbReference>
<dbReference type="InterPro" id="IPR050712">
    <property type="entry name" value="NAD(P)H-dep_reductase"/>
</dbReference>
<gene>
    <name evidence="4" type="ORF">L861_22365</name>
</gene>
<dbReference type="AlphaFoldDB" id="S2LE70"/>
<keyword evidence="2" id="KW-0285">Flavoprotein</keyword>
<dbReference type="Gene3D" id="3.40.50.360">
    <property type="match status" value="1"/>
</dbReference>
<dbReference type="GO" id="GO:0016491">
    <property type="term" value="F:oxidoreductase activity"/>
    <property type="evidence" value="ECO:0007669"/>
    <property type="project" value="InterPro"/>
</dbReference>
<feature type="domain" description="NADPH-dependent FMN reductase-like" evidence="3">
    <location>
        <begin position="6"/>
        <end position="135"/>
    </location>
</feature>
<evidence type="ECO:0000256" key="2">
    <source>
        <dbReference type="ARBA" id="ARBA00022643"/>
    </source>
</evidence>
<name>S2LE70_LITA3</name>
<reference evidence="4 5" key="1">
    <citation type="journal article" date="2013" name="Genome Announc.">
        <title>Draft genome sequence of the moderately halophilic gammaproteobacterium Halomonas anticariensis FP35.</title>
        <authorList>
            <person name="Tahrioui A."/>
            <person name="Quesada E."/>
            <person name="Llamas I."/>
        </authorList>
    </citation>
    <scope>NUCLEOTIDE SEQUENCE [LARGE SCALE GENOMIC DNA]</scope>
    <source>
        <strain evidence="5">DSM 16096 / CECT 5854 / LMG 22089 / FP35</strain>
    </source>
</reference>
<dbReference type="GO" id="GO:0005829">
    <property type="term" value="C:cytosol"/>
    <property type="evidence" value="ECO:0007669"/>
    <property type="project" value="TreeGrafter"/>
</dbReference>
<evidence type="ECO:0000256" key="1">
    <source>
        <dbReference type="ARBA" id="ARBA00001917"/>
    </source>
</evidence>
<dbReference type="GO" id="GO:0010181">
    <property type="term" value="F:FMN binding"/>
    <property type="evidence" value="ECO:0007669"/>
    <property type="project" value="TreeGrafter"/>
</dbReference>
<sequence>MHGKIKLAVIYGSVREGRFCDTVGGWVVEQVRTSEEFDLDVIDPLDESAKGESLRRRIGEADAFIVVTPEYNHSYPAALKGLIDAVNAEWQAKPVAFVSYGGASGGLRAVEHLRTVFAELHAVGTRDGVSFPNVWEHFDAQGDLKHPARAQRGMTVLLARLGWWAQALREARTHRSYSEVVA</sequence>
<dbReference type="STRING" id="1121939.L861_22365"/>
<dbReference type="OrthoDB" id="9812295at2"/>